<reference evidence="3" key="1">
    <citation type="submission" date="2014-04" db="EMBL/GenBank/DDBJ databases">
        <title>Evolutionary Origins and Diversification of the Mycorrhizal Mutualists.</title>
        <authorList>
            <consortium name="DOE Joint Genome Institute"/>
            <consortium name="Mycorrhizal Genomics Consortium"/>
            <person name="Kohler A."/>
            <person name="Kuo A."/>
            <person name="Nagy L.G."/>
            <person name="Floudas D."/>
            <person name="Copeland A."/>
            <person name="Barry K.W."/>
            <person name="Cichocki N."/>
            <person name="Veneault-Fourrey C."/>
            <person name="LaButti K."/>
            <person name="Lindquist E.A."/>
            <person name="Lipzen A."/>
            <person name="Lundell T."/>
            <person name="Morin E."/>
            <person name="Murat C."/>
            <person name="Riley R."/>
            <person name="Ohm R."/>
            <person name="Sun H."/>
            <person name="Tunlid A."/>
            <person name="Henrissat B."/>
            <person name="Grigoriev I.V."/>
            <person name="Hibbett D.S."/>
            <person name="Martin F."/>
        </authorList>
    </citation>
    <scope>NUCLEOTIDE SEQUENCE [LARGE SCALE GENOMIC DNA]</scope>
    <source>
        <strain evidence="3">FD-334 SS-4</strain>
    </source>
</reference>
<proteinExistence type="predicted"/>
<dbReference type="Proteomes" id="UP000054270">
    <property type="component" value="Unassembled WGS sequence"/>
</dbReference>
<gene>
    <name evidence="2" type="ORF">HYPSUDRAFT_150554</name>
</gene>
<evidence type="ECO:0000313" key="3">
    <source>
        <dbReference type="Proteomes" id="UP000054270"/>
    </source>
</evidence>
<feature type="compositionally biased region" description="Low complexity" evidence="1">
    <location>
        <begin position="340"/>
        <end position="352"/>
    </location>
</feature>
<feature type="region of interest" description="Disordered" evidence="1">
    <location>
        <begin position="124"/>
        <end position="159"/>
    </location>
</feature>
<accession>A0A0D2NCM7</accession>
<organism evidence="2 3">
    <name type="scientific">Hypholoma sublateritium (strain FD-334 SS-4)</name>
    <dbReference type="NCBI Taxonomy" id="945553"/>
    <lineage>
        <taxon>Eukaryota</taxon>
        <taxon>Fungi</taxon>
        <taxon>Dikarya</taxon>
        <taxon>Basidiomycota</taxon>
        <taxon>Agaricomycotina</taxon>
        <taxon>Agaricomycetes</taxon>
        <taxon>Agaricomycetidae</taxon>
        <taxon>Agaricales</taxon>
        <taxon>Agaricineae</taxon>
        <taxon>Strophariaceae</taxon>
        <taxon>Hypholoma</taxon>
    </lineage>
</organism>
<dbReference type="AlphaFoldDB" id="A0A0D2NCM7"/>
<keyword evidence="3" id="KW-1185">Reference proteome</keyword>
<feature type="region of interest" description="Disordered" evidence="1">
    <location>
        <begin position="335"/>
        <end position="354"/>
    </location>
</feature>
<sequence>MSQQGSALTPGGLHCKSCGRFVEFRECKSDKNGNKGVLFAICHGVNEDGKHCNFIRRASRSPSASPAIPPQPTFVSPPPAAVTPSITGKCSVRGCGQTRLAEDCPRRICRKHCIEQGGCTSKTHKVPGAVPSSSAPLPLPPSTLPTTSQSAIQPQPSSHAIPPPFVREPSPNIADARADPRFSTHLRPIFTEAIAEQQEKIRQAGLIEADRRDKAQKSKQRIAIYPWTTENTAPTVKFHQNFTWPYVTIDNSLLDAIGLLDVSSRGDLRVYDDKDVFDWVAIDQGYVMEVREGQRLFLRDASLRTCLDFDRLIDARSKPPTHLYDHLANERTYVREAHKQQSPSSSPQPISPTGRATSYRLLQELYGKEPIPFTLQEKAPIASLLKEKAPIASSSTSTTPLSPIDVDALDDHSDSEVEIVEKHWPNDYFTIEIATCLRECSSRTHRKSQAAVTQRSVFAKHFPGVRFVSSTFGDHRDLWSKASSSLREEFLGLAHSEDAYWRLFAKRARQEQKDKAHRAKSKGKVLT</sequence>
<dbReference type="OMA" id="VEFRECK"/>
<evidence type="ECO:0000256" key="1">
    <source>
        <dbReference type="SAM" id="MobiDB-lite"/>
    </source>
</evidence>
<name>A0A0D2NCM7_HYPSF</name>
<dbReference type="OrthoDB" id="3049946at2759"/>
<feature type="region of interest" description="Disordered" evidence="1">
    <location>
        <begin position="61"/>
        <end position="80"/>
    </location>
</feature>
<evidence type="ECO:0000313" key="2">
    <source>
        <dbReference type="EMBL" id="KJA14341.1"/>
    </source>
</evidence>
<protein>
    <submittedName>
        <fullName evidence="2">Uncharacterized protein</fullName>
    </submittedName>
</protein>
<dbReference type="EMBL" id="KN817684">
    <property type="protein sequence ID" value="KJA14341.1"/>
    <property type="molecule type" value="Genomic_DNA"/>
</dbReference>
<feature type="compositionally biased region" description="Pro residues" evidence="1">
    <location>
        <begin position="67"/>
        <end position="80"/>
    </location>
</feature>